<evidence type="ECO:0000313" key="1">
    <source>
        <dbReference type="EMBL" id="KFE54026.1"/>
    </source>
</evidence>
<reference evidence="1 2" key="1">
    <citation type="submission" date="2014-07" db="EMBL/GenBank/DDBJ databases">
        <title>Draft Genome Sequences of Environmental Pseudomonas syringae strains.</title>
        <authorList>
            <person name="Baltrus D.A."/>
            <person name="Berge O."/>
            <person name="Morris C."/>
        </authorList>
    </citation>
    <scope>NUCLEOTIDE SEQUENCE [LARGE SCALE GENOMIC DNA]</scope>
    <source>
        <strain evidence="1 2">CEB003</strain>
    </source>
</reference>
<gene>
    <name evidence="1" type="ORF">IV02_04570</name>
</gene>
<name>A0A085VF13_PSESX</name>
<dbReference type="RefSeq" id="WP_047572492.1">
    <property type="nucleotide sequence ID" value="NZ_JPQT01000063.1"/>
</dbReference>
<dbReference type="Proteomes" id="UP000028643">
    <property type="component" value="Unassembled WGS sequence"/>
</dbReference>
<comment type="caution">
    <text evidence="1">The sequence shown here is derived from an EMBL/GenBank/DDBJ whole genome shotgun (WGS) entry which is preliminary data.</text>
</comment>
<dbReference type="AlphaFoldDB" id="A0A085VF13"/>
<dbReference type="EMBL" id="JPQT01000063">
    <property type="protein sequence ID" value="KFE54026.1"/>
    <property type="molecule type" value="Genomic_DNA"/>
</dbReference>
<organism evidence="1 2">
    <name type="scientific">Pseudomonas syringae</name>
    <dbReference type="NCBI Taxonomy" id="317"/>
    <lineage>
        <taxon>Bacteria</taxon>
        <taxon>Pseudomonadati</taxon>
        <taxon>Pseudomonadota</taxon>
        <taxon>Gammaproteobacteria</taxon>
        <taxon>Pseudomonadales</taxon>
        <taxon>Pseudomonadaceae</taxon>
        <taxon>Pseudomonas</taxon>
    </lineage>
</organism>
<accession>A0A085VF13</accession>
<evidence type="ECO:0000313" key="2">
    <source>
        <dbReference type="Proteomes" id="UP000028643"/>
    </source>
</evidence>
<proteinExistence type="predicted"/>
<protein>
    <submittedName>
        <fullName evidence="1">Uncharacterized protein</fullName>
    </submittedName>
</protein>
<dbReference type="PATRIC" id="fig|317.174.peg.929"/>
<sequence>MSFISLFKKSGKDKQIDESVLTDTFHKSIKERLIKCLSKSVLDLPVIVEESSVHSPNGREWLLVSGAGYCIRDVAHLQGRMVKGFLVNLASEFSIGSTEQGQFCLSVLLDELQGQFETSGEVKWGASLLVTSQSVVYKAIEWIPTDVLAMDYEAVSEAYEGLVIRNLAKDLSEFFKDYPRLVEALSRLEAEKGTHLVSVPGGLKSILDKALQKDKPVLFDELYQRDTSNTFKNEAQ</sequence>